<dbReference type="InterPro" id="IPR006076">
    <property type="entry name" value="FAD-dep_OxRdtase"/>
</dbReference>
<dbReference type="PANTHER" id="PTHR13847">
    <property type="entry name" value="SARCOSINE DEHYDROGENASE-RELATED"/>
    <property type="match status" value="1"/>
</dbReference>
<dbReference type="RefSeq" id="WP_111622654.1">
    <property type="nucleotide sequence ID" value="NZ_QLLN01000002.1"/>
</dbReference>
<protein>
    <submittedName>
        <fullName evidence="2">Glycine/D-amino acid oxidase-like deaminating enzyme</fullName>
    </submittedName>
</protein>
<dbReference type="PANTHER" id="PTHR13847:SF281">
    <property type="entry name" value="FAD DEPENDENT OXIDOREDUCTASE DOMAIN-CONTAINING PROTEIN"/>
    <property type="match status" value="1"/>
</dbReference>
<dbReference type="Gene3D" id="3.30.9.10">
    <property type="entry name" value="D-Amino Acid Oxidase, subunit A, domain 2"/>
    <property type="match status" value="1"/>
</dbReference>
<evidence type="ECO:0000313" key="2">
    <source>
        <dbReference type="EMBL" id="RAJ14003.1"/>
    </source>
</evidence>
<reference evidence="2 3" key="1">
    <citation type="submission" date="2018-06" db="EMBL/GenBank/DDBJ databases">
        <title>Genomic Encyclopedia of Archaeal and Bacterial Type Strains, Phase II (KMG-II): from individual species to whole genera.</title>
        <authorList>
            <person name="Goeker M."/>
        </authorList>
    </citation>
    <scope>NUCLEOTIDE SEQUENCE [LARGE SCALE GENOMIC DNA]</scope>
    <source>
        <strain evidence="2 3">DSM 23522</strain>
    </source>
</reference>
<sequence>MNLSYWEYKSWLSNIEYTIVGSGIVGLNCALHLKKQYPKAKILVLERGVLPQGASTKNAGFACFGSISEVLSDLKRHSEEEVLQLVLKRWEGIQLLRETLGDKQMDYQNYGGGHEVFLKEQIHLYEDCLENLHRVNTLLKPVFGKDAFVEHPNSFNFKGVWKNYITNPFEGQINTGKMMKTLVAKVQNSGVITLNAIGVDSYQENEDHVIVKTDQFEFKTNKLFIATNGFASQLIVETVKPARAQVLITKPIENLSIKGTFHLDEGYYYFRNIDNRILLGGGRNLDFKGEETSSFGETALIQNRLEEILHSIILPNTPIEIDLRWSGIMGMGNQKKPIVKQLANNVYCGVRMGGMGIAIGSLVGKELANLVK</sequence>
<name>A0A327REY7_9FLAO</name>
<dbReference type="InterPro" id="IPR036188">
    <property type="entry name" value="FAD/NAD-bd_sf"/>
</dbReference>
<proteinExistence type="predicted"/>
<evidence type="ECO:0000259" key="1">
    <source>
        <dbReference type="Pfam" id="PF01266"/>
    </source>
</evidence>
<organism evidence="2 3">
    <name type="scientific">Arenibacter echinorum</name>
    <dbReference type="NCBI Taxonomy" id="440515"/>
    <lineage>
        <taxon>Bacteria</taxon>
        <taxon>Pseudomonadati</taxon>
        <taxon>Bacteroidota</taxon>
        <taxon>Flavobacteriia</taxon>
        <taxon>Flavobacteriales</taxon>
        <taxon>Flavobacteriaceae</taxon>
        <taxon>Arenibacter</taxon>
    </lineage>
</organism>
<dbReference type="OrthoDB" id="1491488at2"/>
<dbReference type="EMBL" id="QLLN01000002">
    <property type="protein sequence ID" value="RAJ14003.1"/>
    <property type="molecule type" value="Genomic_DNA"/>
</dbReference>
<feature type="domain" description="FAD dependent oxidoreductase" evidence="1">
    <location>
        <begin position="17"/>
        <end position="370"/>
    </location>
</feature>
<evidence type="ECO:0000313" key="3">
    <source>
        <dbReference type="Proteomes" id="UP000249696"/>
    </source>
</evidence>
<accession>A0A327REY7</accession>
<keyword evidence="3" id="KW-1185">Reference proteome</keyword>
<gene>
    <name evidence="2" type="ORF">LV92_01119</name>
</gene>
<comment type="caution">
    <text evidence="2">The sequence shown here is derived from an EMBL/GenBank/DDBJ whole genome shotgun (WGS) entry which is preliminary data.</text>
</comment>
<dbReference type="GO" id="GO:0005737">
    <property type="term" value="C:cytoplasm"/>
    <property type="evidence" value="ECO:0007669"/>
    <property type="project" value="TreeGrafter"/>
</dbReference>
<dbReference type="SUPFAM" id="SSF51905">
    <property type="entry name" value="FAD/NAD(P)-binding domain"/>
    <property type="match status" value="1"/>
</dbReference>
<dbReference type="Proteomes" id="UP000249696">
    <property type="component" value="Unassembled WGS sequence"/>
</dbReference>
<dbReference type="Pfam" id="PF01266">
    <property type="entry name" value="DAO"/>
    <property type="match status" value="1"/>
</dbReference>
<dbReference type="Gene3D" id="3.50.50.60">
    <property type="entry name" value="FAD/NAD(P)-binding domain"/>
    <property type="match status" value="1"/>
</dbReference>
<dbReference type="AlphaFoldDB" id="A0A327REY7"/>